<gene>
    <name evidence="1" type="ORF">MCOR_17701</name>
</gene>
<name>A0A6J8BI30_MYTCO</name>
<dbReference type="Gene3D" id="3.40.50.1110">
    <property type="entry name" value="SGNH hydrolase"/>
    <property type="match status" value="1"/>
</dbReference>
<dbReference type="SUPFAM" id="SSF52266">
    <property type="entry name" value="SGNH hydrolase"/>
    <property type="match status" value="1"/>
</dbReference>
<dbReference type="InterPro" id="IPR036875">
    <property type="entry name" value="Znf_CCHC_sf"/>
</dbReference>
<dbReference type="EMBL" id="CACVKT020003131">
    <property type="protein sequence ID" value="CAC5381837.1"/>
    <property type="molecule type" value="Genomic_DNA"/>
</dbReference>
<protein>
    <recommendedName>
        <fullName evidence="3">CCHC-type domain-containing protein</fullName>
    </recommendedName>
</protein>
<dbReference type="OrthoDB" id="6110336at2759"/>
<dbReference type="GO" id="GO:0008270">
    <property type="term" value="F:zinc ion binding"/>
    <property type="evidence" value="ECO:0007669"/>
    <property type="project" value="InterPro"/>
</dbReference>
<dbReference type="SUPFAM" id="SSF57756">
    <property type="entry name" value="Retrovirus zinc finger-like domains"/>
    <property type="match status" value="1"/>
</dbReference>
<evidence type="ECO:0000313" key="2">
    <source>
        <dbReference type="Proteomes" id="UP000507470"/>
    </source>
</evidence>
<evidence type="ECO:0000313" key="1">
    <source>
        <dbReference type="EMBL" id="CAC5381837.1"/>
    </source>
</evidence>
<dbReference type="Proteomes" id="UP000507470">
    <property type="component" value="Unassembled WGS sequence"/>
</dbReference>
<proteinExistence type="predicted"/>
<dbReference type="GO" id="GO:0003676">
    <property type="term" value="F:nucleic acid binding"/>
    <property type="evidence" value="ECO:0007669"/>
    <property type="project" value="InterPro"/>
</dbReference>
<dbReference type="Gene3D" id="4.10.60.10">
    <property type="entry name" value="Zinc finger, CCHC-type"/>
    <property type="match status" value="1"/>
</dbReference>
<dbReference type="InterPro" id="IPR036514">
    <property type="entry name" value="SGNH_hydro_sf"/>
</dbReference>
<evidence type="ECO:0008006" key="3">
    <source>
        <dbReference type="Google" id="ProtNLM"/>
    </source>
</evidence>
<sequence>MFGGNDVGNKVSVQIFRDSFRSLSTMLNKENPSIRIIVGGLLPREEVYLIDHNECLMDPCGEMHIEFINHIDSYVLRNGKLIPDIVYPDGVHLTKKGTSVLIHNMNDVTPIIANTYTENGREKSDLNFRFYQHSHQRNSPNRNLYSQRATHEVHSKFKSQSLQQNSPKSCFNCGETNHKQVSCRFKQRIRFYLCNEIGHNQKLYRTHYITNTQGYRQLNGPVPFNYMYAY</sequence>
<organism evidence="1 2">
    <name type="scientific">Mytilus coruscus</name>
    <name type="common">Sea mussel</name>
    <dbReference type="NCBI Taxonomy" id="42192"/>
    <lineage>
        <taxon>Eukaryota</taxon>
        <taxon>Metazoa</taxon>
        <taxon>Spiralia</taxon>
        <taxon>Lophotrochozoa</taxon>
        <taxon>Mollusca</taxon>
        <taxon>Bivalvia</taxon>
        <taxon>Autobranchia</taxon>
        <taxon>Pteriomorphia</taxon>
        <taxon>Mytilida</taxon>
        <taxon>Mytiloidea</taxon>
        <taxon>Mytilidae</taxon>
        <taxon>Mytilinae</taxon>
        <taxon>Mytilus</taxon>
    </lineage>
</organism>
<keyword evidence="2" id="KW-1185">Reference proteome</keyword>
<dbReference type="AlphaFoldDB" id="A0A6J8BI30"/>
<reference evidence="1 2" key="1">
    <citation type="submission" date="2020-06" db="EMBL/GenBank/DDBJ databases">
        <authorList>
            <person name="Li R."/>
            <person name="Bekaert M."/>
        </authorList>
    </citation>
    <scope>NUCLEOTIDE SEQUENCE [LARGE SCALE GENOMIC DNA]</scope>
    <source>
        <strain evidence="2">wild</strain>
    </source>
</reference>
<accession>A0A6J8BI30</accession>